<dbReference type="AlphaFoldDB" id="A0A183AKF6"/>
<feature type="transmembrane region" description="Helical" evidence="1">
    <location>
        <begin position="6"/>
        <end position="29"/>
    </location>
</feature>
<dbReference type="WBParaSite" id="ECPE_0000745701-mRNA-1">
    <property type="protein sequence ID" value="ECPE_0000745701-mRNA-1"/>
    <property type="gene ID" value="ECPE_0000745701"/>
</dbReference>
<reference evidence="2 3" key="2">
    <citation type="submission" date="2018-11" db="EMBL/GenBank/DDBJ databases">
        <authorList>
            <consortium name="Pathogen Informatics"/>
        </authorList>
    </citation>
    <scope>NUCLEOTIDE SEQUENCE [LARGE SCALE GENOMIC DNA]</scope>
    <source>
        <strain evidence="2 3">Egypt</strain>
    </source>
</reference>
<evidence type="ECO:0000313" key="4">
    <source>
        <dbReference type="WBParaSite" id="ECPE_0000745701-mRNA-1"/>
    </source>
</evidence>
<protein>
    <submittedName>
        <fullName evidence="4">Transmembrane protein</fullName>
    </submittedName>
</protein>
<proteinExistence type="predicted"/>
<keyword evidence="1" id="KW-0812">Transmembrane</keyword>
<dbReference type="Proteomes" id="UP000272942">
    <property type="component" value="Unassembled WGS sequence"/>
</dbReference>
<keyword evidence="1" id="KW-0472">Membrane</keyword>
<keyword evidence="1" id="KW-1133">Transmembrane helix</keyword>
<name>A0A183AKF6_9TREM</name>
<dbReference type="OrthoDB" id="6287407at2759"/>
<gene>
    <name evidence="2" type="ORF">ECPE_LOCUS7441</name>
</gene>
<evidence type="ECO:0000313" key="3">
    <source>
        <dbReference type="Proteomes" id="UP000272942"/>
    </source>
</evidence>
<evidence type="ECO:0000313" key="2">
    <source>
        <dbReference type="EMBL" id="VDP81108.1"/>
    </source>
</evidence>
<keyword evidence="3" id="KW-1185">Reference proteome</keyword>
<reference evidence="4" key="1">
    <citation type="submission" date="2016-06" db="UniProtKB">
        <authorList>
            <consortium name="WormBaseParasite"/>
        </authorList>
    </citation>
    <scope>IDENTIFICATION</scope>
</reference>
<accession>A0A183AKF6</accession>
<dbReference type="EMBL" id="UZAN01044599">
    <property type="protein sequence ID" value="VDP81108.1"/>
    <property type="molecule type" value="Genomic_DNA"/>
</dbReference>
<organism evidence="4">
    <name type="scientific">Echinostoma caproni</name>
    <dbReference type="NCBI Taxonomy" id="27848"/>
    <lineage>
        <taxon>Eukaryota</taxon>
        <taxon>Metazoa</taxon>
        <taxon>Spiralia</taxon>
        <taxon>Lophotrochozoa</taxon>
        <taxon>Platyhelminthes</taxon>
        <taxon>Trematoda</taxon>
        <taxon>Digenea</taxon>
        <taxon>Plagiorchiida</taxon>
        <taxon>Echinostomata</taxon>
        <taxon>Echinostomatoidea</taxon>
        <taxon>Echinostomatidae</taxon>
        <taxon>Echinostoma</taxon>
    </lineage>
</organism>
<sequence length="226" mass="25499">MIPILLSLYGFAGFLCFLGYLFALIDWYSRRSRLTWENRLAIGDVNVSHKSDVTGSIGTSSPEDKEAAQTEMHHIQLEAKSTQSRGDLMVTEDQEPLNETEDMILETNTAEKIRLHGQEDEPVEPAEDWGVQEKETNLDDRLDWTPIELEAESTFGHFPLISKTDEEADEDRDGSIRIRKFSVPEEIRAAHSQCSRRTSVQVTDLDDQLHAASVHMKEAPETAALA</sequence>
<evidence type="ECO:0000256" key="1">
    <source>
        <dbReference type="SAM" id="Phobius"/>
    </source>
</evidence>